<accession>A0A7W9WE82</accession>
<reference evidence="8 9" key="1">
    <citation type="submission" date="2020-08" db="EMBL/GenBank/DDBJ databases">
        <title>Genomic Encyclopedia of Type Strains, Phase IV (KMG-IV): sequencing the most valuable type-strain genomes for metagenomic binning, comparative biology and taxonomic classification.</title>
        <authorList>
            <person name="Goeker M."/>
        </authorList>
    </citation>
    <scope>NUCLEOTIDE SEQUENCE [LARGE SCALE GENOMIC DNA]</scope>
    <source>
        <strain evidence="8 9">DSM 26718</strain>
    </source>
</reference>
<protein>
    <recommendedName>
        <fullName evidence="2">site-specific DNA-methyltransferase (adenine-specific)</fullName>
        <ecNumber evidence="2">2.1.1.72</ecNumber>
    </recommendedName>
</protein>
<keyword evidence="4 8" id="KW-0808">Transferase</keyword>
<evidence type="ECO:0000256" key="1">
    <source>
        <dbReference type="ARBA" id="ARBA00006594"/>
    </source>
</evidence>
<dbReference type="Pfam" id="PF01555">
    <property type="entry name" value="N6_N4_Mtase"/>
    <property type="match status" value="1"/>
</dbReference>
<gene>
    <name evidence="8" type="ORF">HNQ93_004189</name>
</gene>
<dbReference type="GO" id="GO:0032259">
    <property type="term" value="P:methylation"/>
    <property type="evidence" value="ECO:0007669"/>
    <property type="project" value="UniProtKB-KW"/>
</dbReference>
<dbReference type="InterPro" id="IPR002052">
    <property type="entry name" value="DNA_methylase_N6_adenine_CS"/>
</dbReference>
<evidence type="ECO:0000313" key="9">
    <source>
        <dbReference type="Proteomes" id="UP000532746"/>
    </source>
</evidence>
<dbReference type="GO" id="GO:0009007">
    <property type="term" value="F:site-specific DNA-methyltransferase (adenine-specific) activity"/>
    <property type="evidence" value="ECO:0007669"/>
    <property type="project" value="UniProtKB-EC"/>
</dbReference>
<evidence type="ECO:0000259" key="7">
    <source>
        <dbReference type="Pfam" id="PF01555"/>
    </source>
</evidence>
<dbReference type="RefSeq" id="WP_183405415.1">
    <property type="nucleotide sequence ID" value="NZ_JACHGG010000010.1"/>
</dbReference>
<dbReference type="EMBL" id="JACHGG010000010">
    <property type="protein sequence ID" value="MBB6061310.1"/>
    <property type="molecule type" value="Genomic_DNA"/>
</dbReference>
<evidence type="ECO:0000313" key="8">
    <source>
        <dbReference type="EMBL" id="MBB6061310.1"/>
    </source>
</evidence>
<dbReference type="InterPro" id="IPR002941">
    <property type="entry name" value="DNA_methylase_N4/N6"/>
</dbReference>
<keyword evidence="3 8" id="KW-0489">Methyltransferase</keyword>
<comment type="similarity">
    <text evidence="1">Belongs to the N(4)/N(6)-methyltransferase family.</text>
</comment>
<dbReference type="EC" id="2.1.1.72" evidence="2"/>
<sequence>MPTLHWIGKDKVINHHQDVPFRLLDHQYGALADGSQTAEPAGSGNRIIHGDNLEALKALLPEYEGRVKCIYIDPPYNTGNEGWVYNDNVNDPKIKKWLSQVVGKEGEDLSRHDKWLCMMYPRLKLLHKLLAEDGIIFISIDDNEISYLRIVMDEIFGRAQFVTEFIWKSRVSEDARAVTGVSNDHEYILTYRKTDLVKLRGVEKDLTKFSNPDNDPRGPWRSADVTGLATKEQRPNLHYDLVNPVTGDVYPAPYKGWRFDKNTMAKRVSEGRILFPSSPDGRPRQKVFSDEMASQYKAISSVITSTSTAEGTKVISSILGQGAFDFPKPVALPEMLIGQVTDPEDPDCIVLDSFAGSGTTAHAVLKLNQQDGGNRRFILTEMEDYAETITAERVKRVMQGYAGQPGTGGSFDYYTLGAAVFTETGELNEQAGLPGLRQYIYYAETKQPLPASSADDNAAFLALHDDTAYYFHYAPDEVTTLSHDFLATMRTRAGQYIIYADNCLLTPEFMTQHGIIFKKIPRDISRF</sequence>
<organism evidence="8 9">
    <name type="scientific">Hymenobacter luteus</name>
    <dbReference type="NCBI Taxonomy" id="1411122"/>
    <lineage>
        <taxon>Bacteria</taxon>
        <taxon>Pseudomonadati</taxon>
        <taxon>Bacteroidota</taxon>
        <taxon>Cytophagia</taxon>
        <taxon>Cytophagales</taxon>
        <taxon>Hymenobacteraceae</taxon>
        <taxon>Hymenobacter</taxon>
    </lineage>
</organism>
<comment type="caution">
    <text evidence="8">The sequence shown here is derived from an EMBL/GenBank/DDBJ whole genome shotgun (WGS) entry which is preliminary data.</text>
</comment>
<dbReference type="Proteomes" id="UP000532746">
    <property type="component" value="Unassembled WGS sequence"/>
</dbReference>
<dbReference type="PROSITE" id="PS00092">
    <property type="entry name" value="N6_MTASE"/>
    <property type="match status" value="1"/>
</dbReference>
<evidence type="ECO:0000256" key="6">
    <source>
        <dbReference type="ARBA" id="ARBA00047942"/>
    </source>
</evidence>
<proteinExistence type="inferred from homology"/>
<dbReference type="AlphaFoldDB" id="A0A7W9WE82"/>
<keyword evidence="9" id="KW-1185">Reference proteome</keyword>
<evidence type="ECO:0000256" key="2">
    <source>
        <dbReference type="ARBA" id="ARBA00011900"/>
    </source>
</evidence>
<dbReference type="Gene3D" id="3.40.50.150">
    <property type="entry name" value="Vaccinia Virus protein VP39"/>
    <property type="match status" value="1"/>
</dbReference>
<dbReference type="GO" id="GO:0003677">
    <property type="term" value="F:DNA binding"/>
    <property type="evidence" value="ECO:0007669"/>
    <property type="project" value="InterPro"/>
</dbReference>
<dbReference type="PRINTS" id="PR00506">
    <property type="entry name" value="D21N6MTFRASE"/>
</dbReference>
<evidence type="ECO:0000256" key="5">
    <source>
        <dbReference type="ARBA" id="ARBA00022691"/>
    </source>
</evidence>
<keyword evidence="5" id="KW-0949">S-adenosyl-L-methionine</keyword>
<comment type="catalytic activity">
    <reaction evidence="6">
        <text>a 2'-deoxyadenosine in DNA + S-adenosyl-L-methionine = an N(6)-methyl-2'-deoxyadenosine in DNA + S-adenosyl-L-homocysteine + H(+)</text>
        <dbReference type="Rhea" id="RHEA:15197"/>
        <dbReference type="Rhea" id="RHEA-COMP:12418"/>
        <dbReference type="Rhea" id="RHEA-COMP:12419"/>
        <dbReference type="ChEBI" id="CHEBI:15378"/>
        <dbReference type="ChEBI" id="CHEBI:57856"/>
        <dbReference type="ChEBI" id="CHEBI:59789"/>
        <dbReference type="ChEBI" id="CHEBI:90615"/>
        <dbReference type="ChEBI" id="CHEBI:90616"/>
        <dbReference type="EC" id="2.1.1.72"/>
    </reaction>
</comment>
<evidence type="ECO:0000256" key="3">
    <source>
        <dbReference type="ARBA" id="ARBA00022603"/>
    </source>
</evidence>
<dbReference type="GO" id="GO:0008170">
    <property type="term" value="F:N-methyltransferase activity"/>
    <property type="evidence" value="ECO:0007669"/>
    <property type="project" value="InterPro"/>
</dbReference>
<feature type="domain" description="DNA methylase N-4/N-6" evidence="7">
    <location>
        <begin position="67"/>
        <end position="390"/>
    </location>
</feature>
<dbReference type="SUPFAM" id="SSF53335">
    <property type="entry name" value="S-adenosyl-L-methionine-dependent methyltransferases"/>
    <property type="match status" value="1"/>
</dbReference>
<dbReference type="InterPro" id="IPR002295">
    <property type="entry name" value="N4/N6-MTase_EcoPI_Mod-like"/>
</dbReference>
<evidence type="ECO:0000256" key="4">
    <source>
        <dbReference type="ARBA" id="ARBA00022679"/>
    </source>
</evidence>
<dbReference type="InterPro" id="IPR029063">
    <property type="entry name" value="SAM-dependent_MTases_sf"/>
</dbReference>
<name>A0A7W9WE82_9BACT</name>